<dbReference type="STRING" id="1802579.A2310_08410"/>
<evidence type="ECO:0000313" key="2">
    <source>
        <dbReference type="Proteomes" id="UP000178417"/>
    </source>
</evidence>
<gene>
    <name evidence="1" type="ORF">A2310_08410</name>
</gene>
<reference evidence="1 2" key="1">
    <citation type="journal article" date="2016" name="Nat. Commun.">
        <title>Thousands of microbial genomes shed light on interconnected biogeochemical processes in an aquifer system.</title>
        <authorList>
            <person name="Anantharaman K."/>
            <person name="Brown C.T."/>
            <person name="Hug L.A."/>
            <person name="Sharon I."/>
            <person name="Castelle C.J."/>
            <person name="Probst A.J."/>
            <person name="Thomas B.C."/>
            <person name="Singh A."/>
            <person name="Wilkins M.J."/>
            <person name="Karaoz U."/>
            <person name="Brodie E.L."/>
            <person name="Williams K.H."/>
            <person name="Hubbard S.S."/>
            <person name="Banfield J.F."/>
        </authorList>
    </citation>
    <scope>NUCLEOTIDE SEQUENCE [LARGE SCALE GENOMIC DNA]</scope>
</reference>
<organism evidence="1 2">
    <name type="scientific">candidate division WOR-1 bacterium RIFOXYB2_FULL_37_13</name>
    <dbReference type="NCBI Taxonomy" id="1802579"/>
    <lineage>
        <taxon>Bacteria</taxon>
        <taxon>Bacillati</taxon>
        <taxon>Saganbacteria</taxon>
    </lineage>
</organism>
<dbReference type="PANTHER" id="PTHR36454:SF1">
    <property type="entry name" value="DUF1015 DOMAIN-CONTAINING PROTEIN"/>
    <property type="match status" value="1"/>
</dbReference>
<comment type="caution">
    <text evidence="1">The sequence shown here is derived from an EMBL/GenBank/DDBJ whole genome shotgun (WGS) entry which is preliminary data.</text>
</comment>
<accession>A0A1F4SVN4</accession>
<protein>
    <recommendedName>
        <fullName evidence="3">DUF1015 domain-containing protein</fullName>
    </recommendedName>
</protein>
<dbReference type="InterPro" id="IPR008323">
    <property type="entry name" value="UCP033563"/>
</dbReference>
<dbReference type="Pfam" id="PF06245">
    <property type="entry name" value="DUF1015"/>
    <property type="match status" value="1"/>
</dbReference>
<evidence type="ECO:0008006" key="3">
    <source>
        <dbReference type="Google" id="ProtNLM"/>
    </source>
</evidence>
<name>A0A1F4SVN4_UNCSA</name>
<sequence>MVNIFPFRGVVYNKKKVKKLSKVISPPYDVISSEEQDDLYNLSDFNVIHLIFGKEFPGDNEYNNKYVRAASTFEGWLRHEILVIEEKPYMYVYEQQFKHKGKIYSRKGIIGLLKLEDFGRGKIFPHEYTLSRPKQDRIELIRATSANFDPVFSIFSDDKDKVEKIMKKVVRRNPDFEAKGIDCVINRLWRIKQKGVIKKLQKEFKDKSVFIADGHHRYEAALQFRNEMKLRNTRITEEEPNNYAMMGFVPIQSSGLVVFPIHRIIKIPLQFDLQYILSQLKLYFDVKEFSFGKKTESLARKKLLKKLADMQSKHAFGLYFNEKIDSYYLLVLKDESIMRDIVKNEKPEEWKKLDTTILHTLVFQHILGIQDEDSYIFTHNEEEAIAAVKNGGAPMSVLLNPINIENIVKIAQKFERMPQKSTYFYPKLTTGMVMNKLIYGEKIE</sequence>
<dbReference type="PIRSF" id="PIRSF033563">
    <property type="entry name" value="UCP033563"/>
    <property type="match status" value="1"/>
</dbReference>
<dbReference type="AlphaFoldDB" id="A0A1F4SVN4"/>
<dbReference type="Proteomes" id="UP000178417">
    <property type="component" value="Unassembled WGS sequence"/>
</dbReference>
<dbReference type="EMBL" id="MEUB01000009">
    <property type="protein sequence ID" value="OGC24417.1"/>
    <property type="molecule type" value="Genomic_DNA"/>
</dbReference>
<dbReference type="PANTHER" id="PTHR36454">
    <property type="entry name" value="LMO2823 PROTEIN"/>
    <property type="match status" value="1"/>
</dbReference>
<evidence type="ECO:0000313" key="1">
    <source>
        <dbReference type="EMBL" id="OGC24417.1"/>
    </source>
</evidence>
<proteinExistence type="predicted"/>